<dbReference type="InterPro" id="IPR016024">
    <property type="entry name" value="ARM-type_fold"/>
</dbReference>
<dbReference type="PANTHER" id="PTHR46710:SF1">
    <property type="entry name" value="ARM REPEAT PROTEIN INTERACTING WITH ABF2"/>
    <property type="match status" value="1"/>
</dbReference>
<comment type="caution">
    <text evidence="1">The sequence shown here is derived from an EMBL/GenBank/DDBJ whole genome shotgun (WGS) entry which is preliminary data.</text>
</comment>
<dbReference type="PANTHER" id="PTHR46710">
    <property type="entry name" value="ARM REPEAT PROTEIN INTERACTING WITH ABF2"/>
    <property type="match status" value="1"/>
</dbReference>
<dbReference type="Proteomes" id="UP001281410">
    <property type="component" value="Unassembled WGS sequence"/>
</dbReference>
<dbReference type="InterPro" id="IPR011989">
    <property type="entry name" value="ARM-like"/>
</dbReference>
<sequence length="222" mass="23776">MASNEPKQGSGGGGFFASVVSSLSNLGSAMTKSVNGVFSGFGEASKGANGYLQPQLVSISQGIALKSSLKMSTLVNAIASERLIRKGMVLNAATMVTIHLELYPWSNNDCDTTSCYCNIEKQPPLCEKHKDGNDSRAINSVIRRAADAITNLAHEHDSIKTCVRMEGGIPPLVELLEFTDTKVQRIVECNAHPTLIPMLRSEDVAIHYEVTTTPLARPAKSG</sequence>
<dbReference type="SUPFAM" id="SSF48371">
    <property type="entry name" value="ARM repeat"/>
    <property type="match status" value="1"/>
</dbReference>
<dbReference type="EMBL" id="JANJYJ010000007">
    <property type="protein sequence ID" value="KAK3200494.1"/>
    <property type="molecule type" value="Genomic_DNA"/>
</dbReference>
<protein>
    <submittedName>
        <fullName evidence="1">Uncharacterized protein</fullName>
    </submittedName>
</protein>
<accession>A0AAE0A4H2</accession>
<dbReference type="InterPro" id="IPR044282">
    <property type="entry name" value="ABAP1/ARIA"/>
</dbReference>
<gene>
    <name evidence="1" type="ORF">Dsin_023909</name>
</gene>
<reference evidence="1" key="1">
    <citation type="journal article" date="2023" name="Plant J.">
        <title>Genome sequences and population genomics provide insights into the demographic history, inbreeding, and mutation load of two 'living fossil' tree species of Dipteronia.</title>
        <authorList>
            <person name="Feng Y."/>
            <person name="Comes H.P."/>
            <person name="Chen J."/>
            <person name="Zhu S."/>
            <person name="Lu R."/>
            <person name="Zhang X."/>
            <person name="Li P."/>
            <person name="Qiu J."/>
            <person name="Olsen K.M."/>
            <person name="Qiu Y."/>
        </authorList>
    </citation>
    <scope>NUCLEOTIDE SEQUENCE</scope>
    <source>
        <strain evidence="1">NBL</strain>
    </source>
</reference>
<proteinExistence type="predicted"/>
<name>A0AAE0A4H2_9ROSI</name>
<dbReference type="Gene3D" id="1.25.10.10">
    <property type="entry name" value="Leucine-rich Repeat Variant"/>
    <property type="match status" value="1"/>
</dbReference>
<dbReference type="AlphaFoldDB" id="A0AAE0A4H2"/>
<evidence type="ECO:0000313" key="1">
    <source>
        <dbReference type="EMBL" id="KAK3200494.1"/>
    </source>
</evidence>
<evidence type="ECO:0000313" key="2">
    <source>
        <dbReference type="Proteomes" id="UP001281410"/>
    </source>
</evidence>
<keyword evidence="2" id="KW-1185">Reference proteome</keyword>
<organism evidence="1 2">
    <name type="scientific">Dipteronia sinensis</name>
    <dbReference type="NCBI Taxonomy" id="43782"/>
    <lineage>
        <taxon>Eukaryota</taxon>
        <taxon>Viridiplantae</taxon>
        <taxon>Streptophyta</taxon>
        <taxon>Embryophyta</taxon>
        <taxon>Tracheophyta</taxon>
        <taxon>Spermatophyta</taxon>
        <taxon>Magnoliopsida</taxon>
        <taxon>eudicotyledons</taxon>
        <taxon>Gunneridae</taxon>
        <taxon>Pentapetalae</taxon>
        <taxon>rosids</taxon>
        <taxon>malvids</taxon>
        <taxon>Sapindales</taxon>
        <taxon>Sapindaceae</taxon>
        <taxon>Hippocastanoideae</taxon>
        <taxon>Acereae</taxon>
        <taxon>Dipteronia</taxon>
    </lineage>
</organism>